<dbReference type="EMBL" id="CM007652">
    <property type="protein sequence ID" value="ONI24673.1"/>
    <property type="molecule type" value="Genomic_DNA"/>
</dbReference>
<evidence type="ECO:0000313" key="2">
    <source>
        <dbReference type="EMBL" id="ONI24673.1"/>
    </source>
</evidence>
<dbReference type="AlphaFoldDB" id="M5X8F1"/>
<protein>
    <submittedName>
        <fullName evidence="2">Uncharacterized protein</fullName>
    </submittedName>
</protein>
<dbReference type="PANTHER" id="PTHR33470:SF4">
    <property type="entry name" value="OS01G0164025 PROTEIN"/>
    <property type="match status" value="1"/>
</dbReference>
<dbReference type="Proteomes" id="UP000006882">
    <property type="component" value="Chromosome G2"/>
</dbReference>
<dbReference type="HOGENOM" id="CLU_2376780_0_0_1"/>
<proteinExistence type="predicted"/>
<sequence length="95" mass="10609">MASRRLIILISTLLIPLAFPSIAATEYDPKKPEEAQKKIDVVVEGMIYCQSCDHYGTWSLTDAEPIPSAKVSVICNNHKDQVSFYKAFVTDCLCK</sequence>
<dbReference type="OrthoDB" id="1936190at2759"/>
<accession>M5X8F1</accession>
<dbReference type="KEGG" id="pper:18785661"/>
<evidence type="ECO:0000313" key="3">
    <source>
        <dbReference type="Proteomes" id="UP000006882"/>
    </source>
</evidence>
<dbReference type="Gramene" id="ONI24673">
    <property type="protein sequence ID" value="ONI24673"/>
    <property type="gene ID" value="PRUPE_2G254400"/>
</dbReference>
<gene>
    <name evidence="2" type="ORF">PRUPE_2G254400</name>
</gene>
<dbReference type="Pfam" id="PF01190">
    <property type="entry name" value="Pollen_Ole_e_1"/>
    <property type="match status" value="1"/>
</dbReference>
<keyword evidence="1" id="KW-0732">Signal</keyword>
<evidence type="ECO:0000256" key="1">
    <source>
        <dbReference type="ARBA" id="ARBA00022729"/>
    </source>
</evidence>
<organism evidence="2 3">
    <name type="scientific">Prunus persica</name>
    <name type="common">Peach</name>
    <name type="synonym">Amygdalus persica</name>
    <dbReference type="NCBI Taxonomy" id="3760"/>
    <lineage>
        <taxon>Eukaryota</taxon>
        <taxon>Viridiplantae</taxon>
        <taxon>Streptophyta</taxon>
        <taxon>Embryophyta</taxon>
        <taxon>Tracheophyta</taxon>
        <taxon>Spermatophyta</taxon>
        <taxon>Magnoliopsida</taxon>
        <taxon>eudicotyledons</taxon>
        <taxon>Gunneridae</taxon>
        <taxon>Pentapetalae</taxon>
        <taxon>rosids</taxon>
        <taxon>fabids</taxon>
        <taxon>Rosales</taxon>
        <taxon>Rosaceae</taxon>
        <taxon>Amygdaloideae</taxon>
        <taxon>Amygdaleae</taxon>
        <taxon>Prunus</taxon>
    </lineage>
</organism>
<dbReference type="STRING" id="3760.M5X8F1"/>
<keyword evidence="3" id="KW-1185">Reference proteome</keyword>
<reference evidence="2 3" key="1">
    <citation type="journal article" date="2013" name="Nat. Genet.">
        <title>The high-quality draft genome of peach (Prunus persica) identifies unique patterns of genetic diversity, domestication and genome evolution.</title>
        <authorList>
            <consortium name="International Peach Genome Initiative"/>
            <person name="Verde I."/>
            <person name="Abbott A.G."/>
            <person name="Scalabrin S."/>
            <person name="Jung S."/>
            <person name="Shu S."/>
            <person name="Marroni F."/>
            <person name="Zhebentyayeva T."/>
            <person name="Dettori M.T."/>
            <person name="Grimwood J."/>
            <person name="Cattonaro F."/>
            <person name="Zuccolo A."/>
            <person name="Rossini L."/>
            <person name="Jenkins J."/>
            <person name="Vendramin E."/>
            <person name="Meisel L.A."/>
            <person name="Decroocq V."/>
            <person name="Sosinski B."/>
            <person name="Prochnik S."/>
            <person name="Mitros T."/>
            <person name="Policriti A."/>
            <person name="Cipriani G."/>
            <person name="Dondini L."/>
            <person name="Ficklin S."/>
            <person name="Goodstein D.M."/>
            <person name="Xuan P."/>
            <person name="Del Fabbro C."/>
            <person name="Aramini V."/>
            <person name="Copetti D."/>
            <person name="Gonzalez S."/>
            <person name="Horner D.S."/>
            <person name="Falchi R."/>
            <person name="Lucas S."/>
            <person name="Mica E."/>
            <person name="Maldonado J."/>
            <person name="Lazzari B."/>
            <person name="Bielenberg D."/>
            <person name="Pirona R."/>
            <person name="Miculan M."/>
            <person name="Barakat A."/>
            <person name="Testolin R."/>
            <person name="Stella A."/>
            <person name="Tartarini S."/>
            <person name="Tonutti P."/>
            <person name="Arus P."/>
            <person name="Orellana A."/>
            <person name="Wells C."/>
            <person name="Main D."/>
            <person name="Vizzotto G."/>
            <person name="Silva H."/>
            <person name="Salamini F."/>
            <person name="Schmutz J."/>
            <person name="Morgante M."/>
            <person name="Rokhsar D.S."/>
        </authorList>
    </citation>
    <scope>NUCLEOTIDE SEQUENCE [LARGE SCALE GENOMIC DNA]</scope>
    <source>
        <strain evidence="3">cv. Nemared</strain>
    </source>
</reference>
<dbReference type="eggNOG" id="ENOG502RY0E">
    <property type="taxonomic scope" value="Eukaryota"/>
</dbReference>
<name>M5X8F1_PRUPE</name>
<dbReference type="PANTHER" id="PTHR33470">
    <property type="entry name" value="OS01G0164075 PROTEIN"/>
    <property type="match status" value="1"/>
</dbReference>